<comment type="caution">
    <text evidence="2">The sequence shown here is derived from an EMBL/GenBank/DDBJ whole genome shotgun (WGS) entry which is preliminary data.</text>
</comment>
<evidence type="ECO:0000313" key="3">
    <source>
        <dbReference type="Proteomes" id="UP001158049"/>
    </source>
</evidence>
<name>A0ABY1Q8B2_9BURK</name>
<evidence type="ECO:0000259" key="1">
    <source>
        <dbReference type="Pfam" id="PF12697"/>
    </source>
</evidence>
<dbReference type="PANTHER" id="PTHR43689">
    <property type="entry name" value="HYDROLASE"/>
    <property type="match status" value="1"/>
</dbReference>
<gene>
    <name evidence="2" type="ORF">SAMN06295970_108105</name>
</gene>
<dbReference type="PANTHER" id="PTHR43689:SF8">
    <property type="entry name" value="ALPHA_BETA-HYDROLASES SUPERFAMILY PROTEIN"/>
    <property type="match status" value="1"/>
</dbReference>
<evidence type="ECO:0000313" key="2">
    <source>
        <dbReference type="EMBL" id="SMP62415.1"/>
    </source>
</evidence>
<dbReference type="PRINTS" id="PR00111">
    <property type="entry name" value="ABHYDROLASE"/>
</dbReference>
<accession>A0ABY1Q8B2</accession>
<dbReference type="SUPFAM" id="SSF53474">
    <property type="entry name" value="alpha/beta-Hydrolases"/>
    <property type="match status" value="1"/>
</dbReference>
<protein>
    <submittedName>
        <fullName evidence="2">Pimeloyl-ACP methyl ester carboxylesterase</fullName>
    </submittedName>
</protein>
<dbReference type="EMBL" id="FXUL01000008">
    <property type="protein sequence ID" value="SMP62415.1"/>
    <property type="molecule type" value="Genomic_DNA"/>
</dbReference>
<feature type="domain" description="AB hydrolase-1" evidence="1">
    <location>
        <begin position="28"/>
        <end position="218"/>
    </location>
</feature>
<sequence>MNDARVWQPVIAAMNEHQCQVADCSGHASVAALAATALASAPPGPFALAAFSLGGYVAFEILRRAPERVAALALIATSARPDLPESIIGRERMIAALVNARSGAAGFDALAAAFLPRLVHASRVNDAALGDLLLSMARSVGPDGFVRQQRAAIGRPDSRPLLKDIRCKTLVLCGREDQVTPLDCSEEMASGIREAEMLVLERCGHMAPLEQPDAVIRAMSRWIDAV</sequence>
<dbReference type="InterPro" id="IPR029058">
    <property type="entry name" value="AB_hydrolase_fold"/>
</dbReference>
<proteinExistence type="predicted"/>
<keyword evidence="3" id="KW-1185">Reference proteome</keyword>
<dbReference type="Gene3D" id="3.40.50.1820">
    <property type="entry name" value="alpha/beta hydrolase"/>
    <property type="match status" value="1"/>
</dbReference>
<organism evidence="2 3">
    <name type="scientific">Noviherbaspirillum suwonense</name>
    <dbReference type="NCBI Taxonomy" id="1224511"/>
    <lineage>
        <taxon>Bacteria</taxon>
        <taxon>Pseudomonadati</taxon>
        <taxon>Pseudomonadota</taxon>
        <taxon>Betaproteobacteria</taxon>
        <taxon>Burkholderiales</taxon>
        <taxon>Oxalobacteraceae</taxon>
        <taxon>Noviherbaspirillum</taxon>
    </lineage>
</organism>
<dbReference type="Proteomes" id="UP001158049">
    <property type="component" value="Unassembled WGS sequence"/>
</dbReference>
<dbReference type="Pfam" id="PF12697">
    <property type="entry name" value="Abhydrolase_6"/>
    <property type="match status" value="1"/>
</dbReference>
<dbReference type="InterPro" id="IPR000073">
    <property type="entry name" value="AB_hydrolase_1"/>
</dbReference>
<reference evidence="2 3" key="1">
    <citation type="submission" date="2017-05" db="EMBL/GenBank/DDBJ databases">
        <authorList>
            <person name="Varghese N."/>
            <person name="Submissions S."/>
        </authorList>
    </citation>
    <scope>NUCLEOTIDE SEQUENCE [LARGE SCALE GENOMIC DNA]</scope>
    <source>
        <strain evidence="2 3">DSM 26001</strain>
    </source>
</reference>